<dbReference type="EMBL" id="PKMF04000022">
    <property type="protein sequence ID" value="KAK7858013.1"/>
    <property type="molecule type" value="Genomic_DNA"/>
</dbReference>
<keyword evidence="1" id="KW-1133">Transmembrane helix</keyword>
<keyword evidence="3" id="KW-1185">Reference proteome</keyword>
<name>A0AAW0M551_QUESU</name>
<evidence type="ECO:0000256" key="1">
    <source>
        <dbReference type="SAM" id="Phobius"/>
    </source>
</evidence>
<organism evidence="2 3">
    <name type="scientific">Quercus suber</name>
    <name type="common">Cork oak</name>
    <dbReference type="NCBI Taxonomy" id="58331"/>
    <lineage>
        <taxon>Eukaryota</taxon>
        <taxon>Viridiplantae</taxon>
        <taxon>Streptophyta</taxon>
        <taxon>Embryophyta</taxon>
        <taxon>Tracheophyta</taxon>
        <taxon>Spermatophyta</taxon>
        <taxon>Magnoliopsida</taxon>
        <taxon>eudicotyledons</taxon>
        <taxon>Gunneridae</taxon>
        <taxon>Pentapetalae</taxon>
        <taxon>rosids</taxon>
        <taxon>fabids</taxon>
        <taxon>Fagales</taxon>
        <taxon>Fagaceae</taxon>
        <taxon>Quercus</taxon>
    </lineage>
</organism>
<dbReference type="AlphaFoldDB" id="A0AAW0M551"/>
<dbReference type="Proteomes" id="UP000237347">
    <property type="component" value="Unassembled WGS sequence"/>
</dbReference>
<protein>
    <submittedName>
        <fullName evidence="2">Uncharacterized protein</fullName>
    </submittedName>
</protein>
<sequence>MIRDIPMNINAIYTHDPKSRKGLKYFFILLHIIMLNFTHPFCLNYGVLNMFVLQLWSYNPSSSR</sequence>
<evidence type="ECO:0000313" key="3">
    <source>
        <dbReference type="Proteomes" id="UP000237347"/>
    </source>
</evidence>
<comment type="caution">
    <text evidence="2">The sequence shown here is derived from an EMBL/GenBank/DDBJ whole genome shotgun (WGS) entry which is preliminary data.</text>
</comment>
<keyword evidence="1" id="KW-0472">Membrane</keyword>
<evidence type="ECO:0000313" key="2">
    <source>
        <dbReference type="EMBL" id="KAK7858013.1"/>
    </source>
</evidence>
<gene>
    <name evidence="2" type="ORF">CFP56_014604</name>
</gene>
<keyword evidence="1" id="KW-0812">Transmembrane</keyword>
<reference evidence="2 3" key="1">
    <citation type="journal article" date="2018" name="Sci. Data">
        <title>The draft genome sequence of cork oak.</title>
        <authorList>
            <person name="Ramos A.M."/>
            <person name="Usie A."/>
            <person name="Barbosa P."/>
            <person name="Barros P.M."/>
            <person name="Capote T."/>
            <person name="Chaves I."/>
            <person name="Simoes F."/>
            <person name="Abreu I."/>
            <person name="Carrasquinho I."/>
            <person name="Faro C."/>
            <person name="Guimaraes J.B."/>
            <person name="Mendonca D."/>
            <person name="Nobrega F."/>
            <person name="Rodrigues L."/>
            <person name="Saibo N.J.M."/>
            <person name="Varela M.C."/>
            <person name="Egas C."/>
            <person name="Matos J."/>
            <person name="Miguel C.M."/>
            <person name="Oliveira M.M."/>
            <person name="Ricardo C.P."/>
            <person name="Goncalves S."/>
        </authorList>
    </citation>
    <scope>NUCLEOTIDE SEQUENCE [LARGE SCALE GENOMIC DNA]</scope>
    <source>
        <strain evidence="3">cv. HL8</strain>
    </source>
</reference>
<proteinExistence type="predicted"/>
<accession>A0AAW0M551</accession>
<feature type="transmembrane region" description="Helical" evidence="1">
    <location>
        <begin position="25"/>
        <end position="48"/>
    </location>
</feature>